<evidence type="ECO:0000313" key="2">
    <source>
        <dbReference type="EMBL" id="GAA5062182.1"/>
    </source>
</evidence>
<dbReference type="GO" id="GO:0009269">
    <property type="term" value="P:response to desiccation"/>
    <property type="evidence" value="ECO:0007669"/>
    <property type="project" value="InterPro"/>
</dbReference>
<feature type="domain" description="Water stress and hypersensitive response" evidence="1">
    <location>
        <begin position="199"/>
        <end position="327"/>
    </location>
</feature>
<gene>
    <name evidence="2" type="ORF">GCM10025751_49130</name>
</gene>
<dbReference type="InterPro" id="IPR013990">
    <property type="entry name" value="WHy-dom"/>
</dbReference>
<dbReference type="InterPro" id="IPR004864">
    <property type="entry name" value="LEA_2"/>
</dbReference>
<keyword evidence="3" id="KW-1185">Reference proteome</keyword>
<dbReference type="Pfam" id="PF03168">
    <property type="entry name" value="LEA_2"/>
    <property type="match status" value="1"/>
</dbReference>
<dbReference type="EMBL" id="BAABKX010000022">
    <property type="protein sequence ID" value="GAA5062182.1"/>
    <property type="molecule type" value="Genomic_DNA"/>
</dbReference>
<dbReference type="Gene3D" id="2.60.40.10">
    <property type="entry name" value="Immunoglobulins"/>
    <property type="match status" value="2"/>
</dbReference>
<dbReference type="GeneID" id="68616550"/>
<evidence type="ECO:0000313" key="3">
    <source>
        <dbReference type="Proteomes" id="UP001501729"/>
    </source>
</evidence>
<dbReference type="SMART" id="SM00769">
    <property type="entry name" value="WHy"/>
    <property type="match status" value="2"/>
</dbReference>
<proteinExistence type="predicted"/>
<reference evidence="2 3" key="1">
    <citation type="journal article" date="2019" name="Int. J. Syst. Evol. Microbiol.">
        <title>The Global Catalogue of Microorganisms (GCM) 10K type strain sequencing project: providing services to taxonomists for standard genome sequencing and annotation.</title>
        <authorList>
            <consortium name="The Broad Institute Genomics Platform"/>
            <consortium name="The Broad Institute Genome Sequencing Center for Infectious Disease"/>
            <person name="Wu L."/>
            <person name="Ma J."/>
        </authorList>
    </citation>
    <scope>NUCLEOTIDE SEQUENCE [LARGE SCALE GENOMIC DNA]</scope>
    <source>
        <strain evidence="2 3">JCM 17504</strain>
    </source>
</reference>
<sequence>MKRSKTLIVSCIVVVLVLAGSGFLAINSGQIPKPSAGIQDFGDWGTVTDQHTEIITTFWTNNPYPIDLTTGKILHLRYSLSLNGVTIAEGTRDRVDLPRGNTTQTQSTYLQNSRLKEWWVNFLRANETVHATANGRARIITPVKTWTYQTSTTHTQFENQTPILDSFSQAAQRTEGKYVRTQRLNIGPIRRNVTVGAEVQDAQARWGRVNQNQTTLLLRFRIHNPSKTIPIIVEPTGLRMRADVNGVRMFHSGRGVISANNTKQTLLLPGETREVIIPVTMDNDKVDEWFRSHAQNGERSTIAVHLQLVLDPLGIGTPIRVPSGNGITYRCHMQTAIFEDNQTAATTCG</sequence>
<comment type="caution">
    <text evidence="2">The sequence shown here is derived from an EMBL/GenBank/DDBJ whole genome shotgun (WGS) entry which is preliminary data.</text>
</comment>
<dbReference type="Proteomes" id="UP001501729">
    <property type="component" value="Unassembled WGS sequence"/>
</dbReference>
<dbReference type="SUPFAM" id="SSF117070">
    <property type="entry name" value="LEA14-like"/>
    <property type="match status" value="1"/>
</dbReference>
<organism evidence="2 3">
    <name type="scientific">Haladaptatus pallidirubidus</name>
    <dbReference type="NCBI Taxonomy" id="1008152"/>
    <lineage>
        <taxon>Archaea</taxon>
        <taxon>Methanobacteriati</taxon>
        <taxon>Methanobacteriota</taxon>
        <taxon>Stenosarchaea group</taxon>
        <taxon>Halobacteria</taxon>
        <taxon>Halobacteriales</taxon>
        <taxon>Haladaptataceae</taxon>
        <taxon>Haladaptatus</taxon>
    </lineage>
</organism>
<evidence type="ECO:0000259" key="1">
    <source>
        <dbReference type="SMART" id="SM00769"/>
    </source>
</evidence>
<dbReference type="AlphaFoldDB" id="A0AAV3UPL4"/>
<dbReference type="InterPro" id="IPR013783">
    <property type="entry name" value="Ig-like_fold"/>
</dbReference>
<protein>
    <submittedName>
        <fullName evidence="2">LEA type 2 family protein</fullName>
    </submittedName>
</protein>
<accession>A0AAV3UPL4</accession>
<dbReference type="RefSeq" id="WP_227777909.1">
    <property type="nucleotide sequence ID" value="NZ_BAABKX010000022.1"/>
</dbReference>
<feature type="domain" description="Water stress and hypersensitive response" evidence="1">
    <location>
        <begin position="40"/>
        <end position="155"/>
    </location>
</feature>
<name>A0AAV3UPL4_9EURY</name>